<evidence type="ECO:0000256" key="2">
    <source>
        <dbReference type="ARBA" id="ARBA00005466"/>
    </source>
</evidence>
<comment type="cofactor">
    <cofactor evidence="1">
        <name>FAD</name>
        <dbReference type="ChEBI" id="CHEBI:57692"/>
    </cofactor>
</comment>
<evidence type="ECO:0000256" key="1">
    <source>
        <dbReference type="ARBA" id="ARBA00001974"/>
    </source>
</evidence>
<dbReference type="PANTHER" id="PTHR42973:SF39">
    <property type="entry name" value="FAD-BINDING PCMH-TYPE DOMAIN-CONTAINING PROTEIN"/>
    <property type="match status" value="1"/>
</dbReference>
<evidence type="ECO:0000256" key="5">
    <source>
        <dbReference type="ARBA" id="ARBA00023002"/>
    </source>
</evidence>
<keyword evidence="4" id="KW-0274">FAD</keyword>
<dbReference type="Pfam" id="PF08031">
    <property type="entry name" value="BBE"/>
    <property type="match status" value="1"/>
</dbReference>
<dbReference type="InterPro" id="IPR050416">
    <property type="entry name" value="FAD-linked_Oxidoreductase"/>
</dbReference>
<dbReference type="SUPFAM" id="SSF56176">
    <property type="entry name" value="FAD-binding/transporter-associated domain-like"/>
    <property type="match status" value="1"/>
</dbReference>
<dbReference type="Pfam" id="PF01565">
    <property type="entry name" value="FAD_binding_4"/>
    <property type="match status" value="1"/>
</dbReference>
<dbReference type="InterPro" id="IPR016166">
    <property type="entry name" value="FAD-bd_PCMH"/>
</dbReference>
<dbReference type="PROSITE" id="PS51387">
    <property type="entry name" value="FAD_PCMH"/>
    <property type="match status" value="1"/>
</dbReference>
<accession>A0ABR3UL05</accession>
<sequence>MDFNTTWLHPAGNKSENVVITGSGNNWGEILKAAAAVGRTVVSGQDPTVGLGGFIGGGGHGPLSSRYGLAADQILQATVVTTAGKVLVANDAQNQDLLWAIRGGGPGLYGIVVEYVMRTFPLPASVALSTVSITMIDNSTADTVGASWKALAALSNSLPDLMDAGLTGNGNAITRDITTNHSTSTQRGIELSMTLFGYNMSAVAYKSLLEPVKASIVGYAGNQSLLIEFSEPTILASYSALLDVLNPVPSHCGDISLISSRLLGRSELTEIPLETLEDHLRNVTKTQVTTDQCRLVYGLQGGPGPRNVEKAMRGALTPAWRKAYIHLLATGAIVNTTSSTPQEALTAAGAWTEEHKEPAWRNWGPDSGSYINEANPFNSNFEYDFYGGNYERLLEIKKKYDPTASLFVQAGVGSHQWEYDLNSGKLCQK</sequence>
<dbReference type="Proteomes" id="UP001578633">
    <property type="component" value="Chromosome 4"/>
</dbReference>
<dbReference type="InterPro" id="IPR016169">
    <property type="entry name" value="FAD-bd_PCMH_sub2"/>
</dbReference>
<comment type="similarity">
    <text evidence="2">Belongs to the oxygen-dependent FAD-linked oxidoreductase family.</text>
</comment>
<keyword evidence="8" id="KW-1185">Reference proteome</keyword>
<reference evidence="7 8" key="1">
    <citation type="submission" date="2024-09" db="EMBL/GenBank/DDBJ databases">
        <title>T2T genomes of carrot and Alternaria dauci and their utility for understanding host-pathogen interaction during carrot leaf blight disease.</title>
        <authorList>
            <person name="Liu W."/>
            <person name="Xu S."/>
            <person name="Ou C."/>
            <person name="Liu X."/>
            <person name="Zhuang F."/>
            <person name="Deng X.W."/>
        </authorList>
    </citation>
    <scope>NUCLEOTIDE SEQUENCE [LARGE SCALE GENOMIC DNA]</scope>
    <source>
        <strain evidence="7 8">A2016</strain>
    </source>
</reference>
<evidence type="ECO:0000256" key="4">
    <source>
        <dbReference type="ARBA" id="ARBA00022827"/>
    </source>
</evidence>
<comment type="caution">
    <text evidence="7">The sequence shown here is derived from an EMBL/GenBank/DDBJ whole genome shotgun (WGS) entry which is preliminary data.</text>
</comment>
<evidence type="ECO:0000313" key="8">
    <source>
        <dbReference type="Proteomes" id="UP001578633"/>
    </source>
</evidence>
<proteinExistence type="inferred from homology"/>
<dbReference type="InterPro" id="IPR006094">
    <property type="entry name" value="Oxid_FAD_bind_N"/>
</dbReference>
<protein>
    <recommendedName>
        <fullName evidence="6">FAD-binding PCMH-type domain-containing protein</fullName>
    </recommendedName>
</protein>
<dbReference type="EMBL" id="JBHGVX010000004">
    <property type="protein sequence ID" value="KAL1797020.1"/>
    <property type="molecule type" value="Genomic_DNA"/>
</dbReference>
<dbReference type="RefSeq" id="XP_069307604.1">
    <property type="nucleotide sequence ID" value="XM_069451778.1"/>
</dbReference>
<evidence type="ECO:0000259" key="6">
    <source>
        <dbReference type="PROSITE" id="PS51387"/>
    </source>
</evidence>
<dbReference type="Gene3D" id="3.40.462.20">
    <property type="match status" value="1"/>
</dbReference>
<dbReference type="GeneID" id="96085882"/>
<evidence type="ECO:0000256" key="3">
    <source>
        <dbReference type="ARBA" id="ARBA00022630"/>
    </source>
</evidence>
<keyword evidence="3" id="KW-0285">Flavoprotein</keyword>
<dbReference type="Gene3D" id="3.30.465.10">
    <property type="match status" value="1"/>
</dbReference>
<name>A0ABR3UL05_9PLEO</name>
<gene>
    <name evidence="7" type="ORF">ACET3X_005560</name>
</gene>
<evidence type="ECO:0000313" key="7">
    <source>
        <dbReference type="EMBL" id="KAL1797020.1"/>
    </source>
</evidence>
<dbReference type="InterPro" id="IPR012951">
    <property type="entry name" value="BBE"/>
</dbReference>
<keyword evidence="5" id="KW-0560">Oxidoreductase</keyword>
<dbReference type="PANTHER" id="PTHR42973">
    <property type="entry name" value="BINDING OXIDOREDUCTASE, PUTATIVE (AFU_ORTHOLOGUE AFUA_1G17690)-RELATED"/>
    <property type="match status" value="1"/>
</dbReference>
<organism evidence="7 8">
    <name type="scientific">Alternaria dauci</name>
    <dbReference type="NCBI Taxonomy" id="48095"/>
    <lineage>
        <taxon>Eukaryota</taxon>
        <taxon>Fungi</taxon>
        <taxon>Dikarya</taxon>
        <taxon>Ascomycota</taxon>
        <taxon>Pezizomycotina</taxon>
        <taxon>Dothideomycetes</taxon>
        <taxon>Pleosporomycetidae</taxon>
        <taxon>Pleosporales</taxon>
        <taxon>Pleosporineae</taxon>
        <taxon>Pleosporaceae</taxon>
        <taxon>Alternaria</taxon>
        <taxon>Alternaria sect. Porri</taxon>
    </lineage>
</organism>
<dbReference type="InterPro" id="IPR036318">
    <property type="entry name" value="FAD-bd_PCMH-like_sf"/>
</dbReference>
<feature type="domain" description="FAD-binding PCMH-type" evidence="6">
    <location>
        <begin position="1"/>
        <end position="122"/>
    </location>
</feature>